<evidence type="ECO:0000313" key="3">
    <source>
        <dbReference type="Proteomes" id="UP000430079"/>
    </source>
</evidence>
<proteinExistence type="predicted"/>
<keyword evidence="3" id="KW-1185">Reference proteome</keyword>
<feature type="region of interest" description="Disordered" evidence="1">
    <location>
        <begin position="169"/>
        <end position="193"/>
    </location>
</feature>
<dbReference type="EMBL" id="BLIO01000001">
    <property type="protein sequence ID" value="GFE15716.1"/>
    <property type="molecule type" value="Genomic_DNA"/>
</dbReference>
<reference evidence="2 3" key="1">
    <citation type="submission" date="2019-12" db="EMBL/GenBank/DDBJ databases">
        <title>Whole genome shotgun sequence of Streptomyces hygroscopicus subsp. glebosus NBRC 13786.</title>
        <authorList>
            <person name="Ichikawa N."/>
            <person name="Kimura A."/>
            <person name="Kitahashi Y."/>
            <person name="Komaki H."/>
            <person name="Tamura T."/>
        </authorList>
    </citation>
    <scope>NUCLEOTIDE SEQUENCE [LARGE SCALE GENOMIC DNA]</scope>
    <source>
        <strain evidence="2 3">NBRC 13786</strain>
    </source>
</reference>
<accession>A0A640T0A5</accession>
<comment type="caution">
    <text evidence="2">The sequence shown here is derived from an EMBL/GenBank/DDBJ whole genome shotgun (WGS) entry which is preliminary data.</text>
</comment>
<sequence>MEAAARDAADGALRDALWRCVGRDAHSDVPNLARRSQLLALYFVVPYLRKSAAKVSTRLCVDVADVRSAMLFGALCGLALATEGDDVRNEVVRAAHAAGWAVARGDAAERTTDPHTLVDREGRHGDDYSPIRNESDVRVVSEVDASLREQIGGERMGATLQHLGILDEFLASDTPPASEGEPDECAGPQEEAE</sequence>
<name>A0A640T0A5_9ACTN</name>
<protein>
    <submittedName>
        <fullName evidence="2">Uncharacterized protein</fullName>
    </submittedName>
</protein>
<evidence type="ECO:0000313" key="2">
    <source>
        <dbReference type="EMBL" id="GFE15716.1"/>
    </source>
</evidence>
<dbReference type="AlphaFoldDB" id="A0A640T0A5"/>
<gene>
    <name evidence="2" type="ORF">Sgleb_37630</name>
</gene>
<organism evidence="2 3">
    <name type="scientific">Streptomyces glebosus</name>
    <dbReference type="NCBI Taxonomy" id="249580"/>
    <lineage>
        <taxon>Bacteria</taxon>
        <taxon>Bacillati</taxon>
        <taxon>Actinomycetota</taxon>
        <taxon>Actinomycetes</taxon>
        <taxon>Kitasatosporales</taxon>
        <taxon>Streptomycetaceae</taxon>
        <taxon>Streptomyces</taxon>
    </lineage>
</organism>
<dbReference type="RefSeq" id="WP_229893652.1">
    <property type="nucleotide sequence ID" value="NZ_BLIO01000001.1"/>
</dbReference>
<evidence type="ECO:0000256" key="1">
    <source>
        <dbReference type="SAM" id="MobiDB-lite"/>
    </source>
</evidence>
<feature type="compositionally biased region" description="Acidic residues" evidence="1">
    <location>
        <begin position="180"/>
        <end position="193"/>
    </location>
</feature>
<dbReference type="Proteomes" id="UP000430079">
    <property type="component" value="Unassembled WGS sequence"/>
</dbReference>